<proteinExistence type="predicted"/>
<protein>
    <recommendedName>
        <fullName evidence="1">Putative auto-transporter adhesin head GIN domain-containing protein</fullName>
    </recommendedName>
</protein>
<sequence length="231" mass="25902">MDTSFVQRRYEFSGFNGISANGPVRIRIMQAEDWDVRVFSSREDSGSIKIRHRNEIFQIRINERPVTQAPTPVIVITMPELTSLELEGAVEMEAGGFSSNLPLNVLMKSGAYLNINGFEASESIFTMEGPCILHAFLSVDRMEINSTGKMAARLGGRMEELFLSAESSSRLDGTMLLVDRVELDLKGICEIRISPDQSLSVRSDDESIIYYNGEYLKEEPSVYGPALLRKY</sequence>
<dbReference type="Proteomes" id="UP000587760">
    <property type="component" value="Unassembled WGS sequence"/>
</dbReference>
<evidence type="ECO:0000313" key="3">
    <source>
        <dbReference type="Proteomes" id="UP000587760"/>
    </source>
</evidence>
<dbReference type="Pfam" id="PF10988">
    <property type="entry name" value="DUF2807"/>
    <property type="match status" value="1"/>
</dbReference>
<gene>
    <name evidence="2" type="ORF">HNR50_000008</name>
</gene>
<organism evidence="2 3">
    <name type="scientific">Spirochaeta isovalerica</name>
    <dbReference type="NCBI Taxonomy" id="150"/>
    <lineage>
        <taxon>Bacteria</taxon>
        <taxon>Pseudomonadati</taxon>
        <taxon>Spirochaetota</taxon>
        <taxon>Spirochaetia</taxon>
        <taxon>Spirochaetales</taxon>
        <taxon>Spirochaetaceae</taxon>
        <taxon>Spirochaeta</taxon>
    </lineage>
</organism>
<evidence type="ECO:0000259" key="1">
    <source>
        <dbReference type="Pfam" id="PF10988"/>
    </source>
</evidence>
<dbReference type="RefSeq" id="WP_184742151.1">
    <property type="nucleotide sequence ID" value="NZ_JACHGJ010000001.1"/>
</dbReference>
<dbReference type="EMBL" id="JACHGJ010000001">
    <property type="protein sequence ID" value="MBB6478375.1"/>
    <property type="molecule type" value="Genomic_DNA"/>
</dbReference>
<feature type="domain" description="Putative auto-transporter adhesin head GIN" evidence="1">
    <location>
        <begin position="15"/>
        <end position="213"/>
    </location>
</feature>
<accession>A0A841R3B9</accession>
<comment type="caution">
    <text evidence="2">The sequence shown here is derived from an EMBL/GenBank/DDBJ whole genome shotgun (WGS) entry which is preliminary data.</text>
</comment>
<dbReference type="Gene3D" id="2.160.20.120">
    <property type="match status" value="1"/>
</dbReference>
<reference evidence="2 3" key="1">
    <citation type="submission" date="2020-08" db="EMBL/GenBank/DDBJ databases">
        <title>Genomic Encyclopedia of Type Strains, Phase IV (KMG-IV): sequencing the most valuable type-strain genomes for metagenomic binning, comparative biology and taxonomic classification.</title>
        <authorList>
            <person name="Goeker M."/>
        </authorList>
    </citation>
    <scope>NUCLEOTIDE SEQUENCE [LARGE SCALE GENOMIC DNA]</scope>
    <source>
        <strain evidence="2 3">DSM 2461</strain>
    </source>
</reference>
<evidence type="ECO:0000313" key="2">
    <source>
        <dbReference type="EMBL" id="MBB6478375.1"/>
    </source>
</evidence>
<name>A0A841R3B9_9SPIO</name>
<dbReference type="InterPro" id="IPR021255">
    <property type="entry name" value="DUF2807"/>
</dbReference>
<keyword evidence="3" id="KW-1185">Reference proteome</keyword>
<dbReference type="AlphaFoldDB" id="A0A841R3B9"/>